<name>A0A1Y1WMP2_9FUNG</name>
<dbReference type="AlphaFoldDB" id="A0A1Y1WMP2"/>
<gene>
    <name evidence="1" type="ORF">DL89DRAFT_23376</name>
</gene>
<comment type="caution">
    <text evidence="1">The sequence shown here is derived from an EMBL/GenBank/DDBJ whole genome shotgun (WGS) entry which is preliminary data.</text>
</comment>
<protein>
    <submittedName>
        <fullName evidence="1">Uncharacterized protein</fullName>
    </submittedName>
</protein>
<dbReference type="RefSeq" id="XP_040748040.1">
    <property type="nucleotide sequence ID" value="XM_040884938.1"/>
</dbReference>
<dbReference type="EMBL" id="MCFD01000001">
    <property type="protein sequence ID" value="ORX74829.1"/>
    <property type="molecule type" value="Genomic_DNA"/>
</dbReference>
<reference evidence="1 2" key="1">
    <citation type="submission" date="2016-07" db="EMBL/GenBank/DDBJ databases">
        <title>Pervasive Adenine N6-methylation of Active Genes in Fungi.</title>
        <authorList>
            <consortium name="DOE Joint Genome Institute"/>
            <person name="Mondo S.J."/>
            <person name="Dannebaum R.O."/>
            <person name="Kuo R.C."/>
            <person name="Labutti K."/>
            <person name="Haridas S."/>
            <person name="Kuo A."/>
            <person name="Salamov A."/>
            <person name="Ahrendt S.R."/>
            <person name="Lipzen A."/>
            <person name="Sullivan W."/>
            <person name="Andreopoulos W.B."/>
            <person name="Clum A."/>
            <person name="Lindquist E."/>
            <person name="Daum C."/>
            <person name="Ramamoorthy G.K."/>
            <person name="Gryganskyi A."/>
            <person name="Culley D."/>
            <person name="Magnuson J.K."/>
            <person name="James T.Y."/>
            <person name="O'Malley M.A."/>
            <person name="Stajich J.E."/>
            <person name="Spatafora J.W."/>
            <person name="Visel A."/>
            <person name="Grigoriev I.V."/>
        </authorList>
    </citation>
    <scope>NUCLEOTIDE SEQUENCE [LARGE SCALE GENOMIC DNA]</scope>
    <source>
        <strain evidence="1 2">ATCC 12442</strain>
    </source>
</reference>
<evidence type="ECO:0000313" key="1">
    <source>
        <dbReference type="EMBL" id="ORX74829.1"/>
    </source>
</evidence>
<dbReference type="Proteomes" id="UP000193922">
    <property type="component" value="Unassembled WGS sequence"/>
</dbReference>
<dbReference type="GeneID" id="63801586"/>
<sequence>MLPKQNRMPHQIFVRLSQERTHCGSHPPVVGFSVSCRRSWSDGFPLWPPTQHRYPLHLQHTHDMAVIGVYMAQVQKATAAGQLFAACAWDVQCSVKDDQPGMSQSFSACKNHGRESRSIGELSSTICSSAIARSKKKQPHFFPCLRLGCMQMPCCNG</sequence>
<evidence type="ECO:0000313" key="2">
    <source>
        <dbReference type="Proteomes" id="UP000193922"/>
    </source>
</evidence>
<organism evidence="1 2">
    <name type="scientific">Linderina pennispora</name>
    <dbReference type="NCBI Taxonomy" id="61395"/>
    <lineage>
        <taxon>Eukaryota</taxon>
        <taxon>Fungi</taxon>
        <taxon>Fungi incertae sedis</taxon>
        <taxon>Zoopagomycota</taxon>
        <taxon>Kickxellomycotina</taxon>
        <taxon>Kickxellomycetes</taxon>
        <taxon>Kickxellales</taxon>
        <taxon>Kickxellaceae</taxon>
        <taxon>Linderina</taxon>
    </lineage>
</organism>
<accession>A0A1Y1WMP2</accession>
<proteinExistence type="predicted"/>
<keyword evidence="2" id="KW-1185">Reference proteome</keyword>